<evidence type="ECO:0000256" key="1">
    <source>
        <dbReference type="ARBA" id="ARBA00007447"/>
    </source>
</evidence>
<keyword evidence="3" id="KW-0732">Signal</keyword>
<evidence type="ECO:0000313" key="5">
    <source>
        <dbReference type="EMBL" id="KIM35776.1"/>
    </source>
</evidence>
<keyword evidence="6" id="KW-1185">Reference proteome</keyword>
<feature type="compositionally biased region" description="Low complexity" evidence="2">
    <location>
        <begin position="400"/>
        <end position="412"/>
    </location>
</feature>
<dbReference type="STRING" id="686832.A0A0C3BWK5"/>
<dbReference type="InterPro" id="IPR021109">
    <property type="entry name" value="Peptidase_aspartic_dom_sf"/>
</dbReference>
<feature type="domain" description="Peptidase A1" evidence="4">
    <location>
        <begin position="58"/>
        <end position="372"/>
    </location>
</feature>
<feature type="signal peptide" evidence="3">
    <location>
        <begin position="1"/>
        <end position="22"/>
    </location>
</feature>
<dbReference type="SUPFAM" id="SSF50630">
    <property type="entry name" value="Acid proteases"/>
    <property type="match status" value="1"/>
</dbReference>
<dbReference type="GO" id="GO:0004190">
    <property type="term" value="F:aspartic-type endopeptidase activity"/>
    <property type="evidence" value="ECO:0007669"/>
    <property type="project" value="InterPro"/>
</dbReference>
<organism evidence="5 6">
    <name type="scientific">Hebeloma cylindrosporum</name>
    <dbReference type="NCBI Taxonomy" id="76867"/>
    <lineage>
        <taxon>Eukaryota</taxon>
        <taxon>Fungi</taxon>
        <taxon>Dikarya</taxon>
        <taxon>Basidiomycota</taxon>
        <taxon>Agaricomycotina</taxon>
        <taxon>Agaricomycetes</taxon>
        <taxon>Agaricomycetidae</taxon>
        <taxon>Agaricales</taxon>
        <taxon>Agaricineae</taxon>
        <taxon>Hymenogastraceae</taxon>
        <taxon>Hebeloma</taxon>
    </lineage>
</organism>
<proteinExistence type="inferred from homology"/>
<feature type="region of interest" description="Disordered" evidence="2">
    <location>
        <begin position="382"/>
        <end position="412"/>
    </location>
</feature>
<comment type="similarity">
    <text evidence="1">Belongs to the peptidase A1 family.</text>
</comment>
<sequence>MFSSFAQYALFALAVNLQYVKAVMVESVDGSFVPLSFVARAPGEGLAVRMKNNKDLAYLATVLMGTPAQQIQMAVSLSQNHISVASPPGGVTDQSYYNPAASTSYIPGNAAANITTISGGTTTGRFAGETCTIQSATSALSFTYNASVVLTDPSVSNDVFPPGARAILGYGVNAPPGSPPGTSLIPSFLPANFTNAVCGIEMNHFDDPFPDGILTMGAVDSAAFTGDFTNVMVPSSSVISWSIPVDTITYLANGTSQGVAGSLASIDMYHTGIQVTNDVARQIYSGTPGAQAISETTWSIPCSSTFPITLTFAGKPFTINERDTIIQQPSGMCTGVVTGGATQIGKVGAPFMRNFYRQFAAAKDASGSVEFSVGFAEKKQAQTPATSVTASPQTTIKPNPSATSTSTPSGGAQTIQSLPTLVLIVVPIAVMIFL</sequence>
<gene>
    <name evidence="5" type="ORF">M413DRAFT_449600</name>
</gene>
<dbReference type="Gene3D" id="2.40.70.10">
    <property type="entry name" value="Acid Proteases"/>
    <property type="match status" value="2"/>
</dbReference>
<dbReference type="InterPro" id="IPR001461">
    <property type="entry name" value="Aspartic_peptidase_A1"/>
</dbReference>
<evidence type="ECO:0000313" key="6">
    <source>
        <dbReference type="Proteomes" id="UP000053424"/>
    </source>
</evidence>
<evidence type="ECO:0000259" key="4">
    <source>
        <dbReference type="PROSITE" id="PS51767"/>
    </source>
</evidence>
<evidence type="ECO:0000256" key="2">
    <source>
        <dbReference type="SAM" id="MobiDB-lite"/>
    </source>
</evidence>
<dbReference type="AlphaFoldDB" id="A0A0C3BWK5"/>
<name>A0A0C3BWK5_HEBCY</name>
<dbReference type="Pfam" id="PF00026">
    <property type="entry name" value="Asp"/>
    <property type="match status" value="1"/>
</dbReference>
<dbReference type="PANTHER" id="PTHR47966">
    <property type="entry name" value="BETA-SITE APP-CLEAVING ENZYME, ISOFORM A-RELATED"/>
    <property type="match status" value="1"/>
</dbReference>
<dbReference type="GO" id="GO:0006508">
    <property type="term" value="P:proteolysis"/>
    <property type="evidence" value="ECO:0007669"/>
    <property type="project" value="InterPro"/>
</dbReference>
<feature type="chain" id="PRO_5002172864" description="Peptidase A1 domain-containing protein" evidence="3">
    <location>
        <begin position="23"/>
        <end position="434"/>
    </location>
</feature>
<protein>
    <recommendedName>
        <fullName evidence="4">Peptidase A1 domain-containing protein</fullName>
    </recommendedName>
</protein>
<reference evidence="5 6" key="1">
    <citation type="submission" date="2014-04" db="EMBL/GenBank/DDBJ databases">
        <authorList>
            <consortium name="DOE Joint Genome Institute"/>
            <person name="Kuo A."/>
            <person name="Gay G."/>
            <person name="Dore J."/>
            <person name="Kohler A."/>
            <person name="Nagy L.G."/>
            <person name="Floudas D."/>
            <person name="Copeland A."/>
            <person name="Barry K.W."/>
            <person name="Cichocki N."/>
            <person name="Veneault-Fourrey C."/>
            <person name="LaButti K."/>
            <person name="Lindquist E.A."/>
            <person name="Lipzen A."/>
            <person name="Lundell T."/>
            <person name="Morin E."/>
            <person name="Murat C."/>
            <person name="Sun H."/>
            <person name="Tunlid A."/>
            <person name="Henrissat B."/>
            <person name="Grigoriev I.V."/>
            <person name="Hibbett D.S."/>
            <person name="Martin F."/>
            <person name="Nordberg H.P."/>
            <person name="Cantor M.N."/>
            <person name="Hua S.X."/>
        </authorList>
    </citation>
    <scope>NUCLEOTIDE SEQUENCE [LARGE SCALE GENOMIC DNA]</scope>
    <source>
        <strain evidence="6">h7</strain>
    </source>
</reference>
<dbReference type="Proteomes" id="UP000053424">
    <property type="component" value="Unassembled WGS sequence"/>
</dbReference>
<reference evidence="6" key="2">
    <citation type="submission" date="2015-01" db="EMBL/GenBank/DDBJ databases">
        <title>Evolutionary Origins and Diversification of the Mycorrhizal Mutualists.</title>
        <authorList>
            <consortium name="DOE Joint Genome Institute"/>
            <consortium name="Mycorrhizal Genomics Consortium"/>
            <person name="Kohler A."/>
            <person name="Kuo A."/>
            <person name="Nagy L.G."/>
            <person name="Floudas D."/>
            <person name="Copeland A."/>
            <person name="Barry K.W."/>
            <person name="Cichocki N."/>
            <person name="Veneault-Fourrey C."/>
            <person name="LaButti K."/>
            <person name="Lindquist E.A."/>
            <person name="Lipzen A."/>
            <person name="Lundell T."/>
            <person name="Morin E."/>
            <person name="Murat C."/>
            <person name="Riley R."/>
            <person name="Ohm R."/>
            <person name="Sun H."/>
            <person name="Tunlid A."/>
            <person name="Henrissat B."/>
            <person name="Grigoriev I.V."/>
            <person name="Hibbett D.S."/>
            <person name="Martin F."/>
        </authorList>
    </citation>
    <scope>NUCLEOTIDE SEQUENCE [LARGE SCALE GENOMIC DNA]</scope>
    <source>
        <strain evidence="6">h7</strain>
    </source>
</reference>
<dbReference type="HOGENOM" id="CLU_690873_0_0_1"/>
<accession>A0A0C3BWK5</accession>
<feature type="compositionally biased region" description="Polar residues" evidence="2">
    <location>
        <begin position="382"/>
        <end position="398"/>
    </location>
</feature>
<dbReference type="EMBL" id="KN831814">
    <property type="protein sequence ID" value="KIM35776.1"/>
    <property type="molecule type" value="Genomic_DNA"/>
</dbReference>
<dbReference type="PROSITE" id="PS51767">
    <property type="entry name" value="PEPTIDASE_A1"/>
    <property type="match status" value="1"/>
</dbReference>
<dbReference type="OrthoDB" id="2957025at2759"/>
<evidence type="ECO:0000256" key="3">
    <source>
        <dbReference type="SAM" id="SignalP"/>
    </source>
</evidence>
<dbReference type="PANTHER" id="PTHR47966:SF51">
    <property type="entry name" value="BETA-SITE APP-CLEAVING ENZYME, ISOFORM A-RELATED"/>
    <property type="match status" value="1"/>
</dbReference>
<dbReference type="InterPro" id="IPR033121">
    <property type="entry name" value="PEPTIDASE_A1"/>
</dbReference>